<dbReference type="InterPro" id="IPR049615">
    <property type="entry name" value="BH0509-like"/>
</dbReference>
<organism evidence="1 2">
    <name type="scientific">Radiobacillus deserti</name>
    <dbReference type="NCBI Taxonomy" id="2594883"/>
    <lineage>
        <taxon>Bacteria</taxon>
        <taxon>Bacillati</taxon>
        <taxon>Bacillota</taxon>
        <taxon>Bacilli</taxon>
        <taxon>Bacillales</taxon>
        <taxon>Bacillaceae</taxon>
        <taxon>Radiobacillus</taxon>
    </lineage>
</organism>
<keyword evidence="2" id="KW-1185">Reference proteome</keyword>
<dbReference type="RefSeq" id="WP_143892927.1">
    <property type="nucleotide sequence ID" value="NZ_CP041666.1"/>
</dbReference>
<name>A0A516KER8_9BACI</name>
<dbReference type="OrthoDB" id="2913928at2"/>
<dbReference type="Proteomes" id="UP000315215">
    <property type="component" value="Chromosome"/>
</dbReference>
<evidence type="ECO:0000313" key="1">
    <source>
        <dbReference type="EMBL" id="QDP39889.1"/>
    </source>
</evidence>
<proteinExistence type="predicted"/>
<dbReference type="KEGG" id="aqt:FN924_06750"/>
<dbReference type="NCBIfam" id="NF033562">
    <property type="entry name" value="BH0509_fam"/>
    <property type="match status" value="1"/>
</dbReference>
<sequence>MSQMERNTKMEHLWDMTKLNKEDVLRMSDEQIEYYHWLYFEDSVYDLM</sequence>
<accession>A0A516KER8</accession>
<dbReference type="EMBL" id="CP041666">
    <property type="protein sequence ID" value="QDP39889.1"/>
    <property type="molecule type" value="Genomic_DNA"/>
</dbReference>
<dbReference type="AlphaFoldDB" id="A0A516KER8"/>
<protein>
    <submittedName>
        <fullName evidence="1">BH0509 family protein</fullName>
    </submittedName>
</protein>
<reference evidence="1 2" key="1">
    <citation type="submission" date="2019-07" db="EMBL/GenBank/DDBJ databases">
        <authorList>
            <person name="Li J."/>
        </authorList>
    </citation>
    <scope>NUCLEOTIDE SEQUENCE [LARGE SCALE GENOMIC DNA]</scope>
    <source>
        <strain evidence="1 2">TKL69</strain>
    </source>
</reference>
<gene>
    <name evidence="1" type="ORF">FN924_06750</name>
</gene>
<evidence type="ECO:0000313" key="2">
    <source>
        <dbReference type="Proteomes" id="UP000315215"/>
    </source>
</evidence>